<name>A0A519BNG7_9DELT</name>
<evidence type="ECO:0000259" key="2">
    <source>
        <dbReference type="PROSITE" id="PS51898"/>
    </source>
</evidence>
<dbReference type="Pfam" id="PF00589">
    <property type="entry name" value="Phage_integrase"/>
    <property type="match status" value="1"/>
</dbReference>
<organism evidence="3 4">
    <name type="scientific">Candidatus Acididesulfobacter diazotrophicus</name>
    <dbReference type="NCBI Taxonomy" id="2597226"/>
    <lineage>
        <taxon>Bacteria</taxon>
        <taxon>Deltaproteobacteria</taxon>
        <taxon>Candidatus Acidulodesulfobacterales</taxon>
        <taxon>Candidatus Acididesulfobacter</taxon>
    </lineage>
</organism>
<dbReference type="AlphaFoldDB" id="A0A519BNG7"/>
<dbReference type="Gene3D" id="1.10.443.10">
    <property type="entry name" value="Intergrase catalytic core"/>
    <property type="match status" value="1"/>
</dbReference>
<dbReference type="InterPro" id="IPR011010">
    <property type="entry name" value="DNA_brk_join_enz"/>
</dbReference>
<reference evidence="3 4" key="1">
    <citation type="journal article" date="2019" name="ISME J.">
        <title>Insights into ecological role of a new deltaproteobacterial order Candidatus Acidulodesulfobacterales by metagenomics and metatranscriptomics.</title>
        <authorList>
            <person name="Tan S."/>
            <person name="Liu J."/>
            <person name="Fang Y."/>
            <person name="Hedlund B.P."/>
            <person name="Lian Z.H."/>
            <person name="Huang L.Y."/>
            <person name="Li J.T."/>
            <person name="Huang L.N."/>
            <person name="Li W.J."/>
            <person name="Jiang H.C."/>
            <person name="Dong H.L."/>
            <person name="Shu W.S."/>
        </authorList>
    </citation>
    <scope>NUCLEOTIDE SEQUENCE [LARGE SCALE GENOMIC DNA]</scope>
    <source>
        <strain evidence="3">AP1</strain>
    </source>
</reference>
<accession>A0A519BNG7</accession>
<dbReference type="SUPFAM" id="SSF56349">
    <property type="entry name" value="DNA breaking-rejoining enzymes"/>
    <property type="match status" value="1"/>
</dbReference>
<comment type="caution">
    <text evidence="3">The sequence shown here is derived from an EMBL/GenBank/DDBJ whole genome shotgun (WGS) entry which is preliminary data.</text>
</comment>
<evidence type="ECO:0000313" key="3">
    <source>
        <dbReference type="EMBL" id="RZD18759.1"/>
    </source>
</evidence>
<dbReference type="GO" id="GO:0006310">
    <property type="term" value="P:DNA recombination"/>
    <property type="evidence" value="ECO:0007669"/>
    <property type="project" value="UniProtKB-KW"/>
</dbReference>
<evidence type="ECO:0000256" key="1">
    <source>
        <dbReference type="ARBA" id="ARBA00023172"/>
    </source>
</evidence>
<sequence length="179" mass="20382">MNFLHWLILFLFREQIKALSYHHVNRAYQNPEGIINALSGKYQLAAKLQYEGGLRVGEVGKLKAENLINNNTISVRGKGGKELIYTVSAETYKTLSQTLSNCGYFFTRSEGNRYREALNKASKETGQIYQGSHGFRYNAAQDNMLEKLKYGASLNEAKQDTSEMLGHNRLSITEHYTKF</sequence>
<evidence type="ECO:0000313" key="4">
    <source>
        <dbReference type="Proteomes" id="UP000319296"/>
    </source>
</evidence>
<dbReference type="EMBL" id="SGBB01000005">
    <property type="protein sequence ID" value="RZD18759.1"/>
    <property type="molecule type" value="Genomic_DNA"/>
</dbReference>
<dbReference type="CDD" id="cd00397">
    <property type="entry name" value="DNA_BRE_C"/>
    <property type="match status" value="1"/>
</dbReference>
<dbReference type="GO" id="GO:0003677">
    <property type="term" value="F:DNA binding"/>
    <property type="evidence" value="ECO:0007669"/>
    <property type="project" value="InterPro"/>
</dbReference>
<gene>
    <name evidence="3" type="ORF">EVG15_04025</name>
</gene>
<keyword evidence="1" id="KW-0233">DNA recombination</keyword>
<dbReference type="GO" id="GO:0015074">
    <property type="term" value="P:DNA integration"/>
    <property type="evidence" value="ECO:0007669"/>
    <property type="project" value="InterPro"/>
</dbReference>
<feature type="domain" description="Tyr recombinase" evidence="2">
    <location>
        <begin position="14"/>
        <end position="179"/>
    </location>
</feature>
<protein>
    <recommendedName>
        <fullName evidence="2">Tyr recombinase domain-containing protein</fullName>
    </recommendedName>
</protein>
<dbReference type="PROSITE" id="PS51898">
    <property type="entry name" value="TYR_RECOMBINASE"/>
    <property type="match status" value="1"/>
</dbReference>
<dbReference type="InterPro" id="IPR013762">
    <property type="entry name" value="Integrase-like_cat_sf"/>
</dbReference>
<dbReference type="Proteomes" id="UP000319296">
    <property type="component" value="Unassembled WGS sequence"/>
</dbReference>
<proteinExistence type="predicted"/>
<dbReference type="InterPro" id="IPR002104">
    <property type="entry name" value="Integrase_catalytic"/>
</dbReference>